<protein>
    <submittedName>
        <fullName evidence="1">Uncharacterized protein</fullName>
    </submittedName>
</protein>
<name>A0A4R1BZY2_9ACTN</name>
<proteinExistence type="predicted"/>
<dbReference type="RefSeq" id="WP_131584323.1">
    <property type="nucleotide sequence ID" value="NZ_SJZJ01000019.1"/>
</dbReference>
<gene>
    <name evidence="1" type="ORF">EPD65_11685</name>
</gene>
<comment type="caution">
    <text evidence="1">The sequence shown here is derived from an EMBL/GenBank/DDBJ whole genome shotgun (WGS) entry which is preliminary data.</text>
</comment>
<reference evidence="1 2" key="1">
    <citation type="submission" date="2019-03" db="EMBL/GenBank/DDBJ databases">
        <authorList>
            <person name="Kim M.K.M."/>
        </authorList>
    </citation>
    <scope>NUCLEOTIDE SEQUENCE [LARGE SCALE GENOMIC DNA]</scope>
    <source>
        <strain evidence="1 2">18JY15-6</strain>
    </source>
</reference>
<evidence type="ECO:0000313" key="2">
    <source>
        <dbReference type="Proteomes" id="UP000295453"/>
    </source>
</evidence>
<organism evidence="1 2">
    <name type="scientific">Nocardioides jejuensis</name>
    <dbReference type="NCBI Taxonomy" id="2502782"/>
    <lineage>
        <taxon>Bacteria</taxon>
        <taxon>Bacillati</taxon>
        <taxon>Actinomycetota</taxon>
        <taxon>Actinomycetes</taxon>
        <taxon>Propionibacteriales</taxon>
        <taxon>Nocardioidaceae</taxon>
        <taxon>Nocardioides</taxon>
    </lineage>
</organism>
<evidence type="ECO:0000313" key="1">
    <source>
        <dbReference type="EMBL" id="TCJ23016.1"/>
    </source>
</evidence>
<keyword evidence="2" id="KW-1185">Reference proteome</keyword>
<dbReference type="OrthoDB" id="4237396at2"/>
<accession>A0A4R1BZY2</accession>
<dbReference type="EMBL" id="SJZJ01000019">
    <property type="protein sequence ID" value="TCJ23016.1"/>
    <property type="molecule type" value="Genomic_DNA"/>
</dbReference>
<dbReference type="Proteomes" id="UP000295453">
    <property type="component" value="Unassembled WGS sequence"/>
</dbReference>
<sequence length="166" mass="17563">MSLNTTPRTWVAGELVTAAELNTEIRDAFAGLQAAWTAFTPSWTGSSSNPAIVNGTIAGGYMQVGKTVHFWIEITMGTSTTYGTGNWQLTLPVPEAAHRWLFTGNARDTSAVATFPLFAERTGSNLLTLRALPTTAGNAYVPATSAVPFTWASADVLTISGTYEAA</sequence>
<dbReference type="AlphaFoldDB" id="A0A4R1BZY2"/>